<dbReference type="Pfam" id="PF07596">
    <property type="entry name" value="SBP_bac_10"/>
    <property type="match status" value="1"/>
</dbReference>
<dbReference type="Pfam" id="PF07963">
    <property type="entry name" value="N_methyl"/>
    <property type="match status" value="1"/>
</dbReference>
<dbReference type="SUPFAM" id="SSF54523">
    <property type="entry name" value="Pili subunits"/>
    <property type="match status" value="1"/>
</dbReference>
<comment type="caution">
    <text evidence="3">The sequence shown here is derived from an EMBL/GenBank/DDBJ whole genome shotgun (WGS) entry which is preliminary data.</text>
</comment>
<keyword evidence="4" id="KW-1185">Reference proteome</keyword>
<name>A0A5C6CYM0_9BACT</name>
<evidence type="ECO:0000313" key="4">
    <source>
        <dbReference type="Proteomes" id="UP000318437"/>
    </source>
</evidence>
<dbReference type="PANTHER" id="PTHR30093:SF2">
    <property type="entry name" value="TYPE II SECRETION SYSTEM PROTEIN H"/>
    <property type="match status" value="1"/>
</dbReference>
<feature type="domain" description="DUF1559" evidence="2">
    <location>
        <begin position="37"/>
        <end position="332"/>
    </location>
</feature>
<dbReference type="EMBL" id="SJPS01000001">
    <property type="protein sequence ID" value="TWU29722.1"/>
    <property type="molecule type" value="Genomic_DNA"/>
</dbReference>
<protein>
    <submittedName>
        <fullName evidence="3">Type II secretion system protein G</fullName>
    </submittedName>
</protein>
<dbReference type="NCBIfam" id="TIGR02532">
    <property type="entry name" value="IV_pilin_GFxxxE"/>
    <property type="match status" value="1"/>
</dbReference>
<keyword evidence="1" id="KW-0472">Membrane</keyword>
<organism evidence="3 4">
    <name type="scientific">Bythopirellula polymerisocia</name>
    <dbReference type="NCBI Taxonomy" id="2528003"/>
    <lineage>
        <taxon>Bacteria</taxon>
        <taxon>Pseudomonadati</taxon>
        <taxon>Planctomycetota</taxon>
        <taxon>Planctomycetia</taxon>
        <taxon>Pirellulales</taxon>
        <taxon>Lacipirellulaceae</taxon>
        <taxon>Bythopirellula</taxon>
    </lineage>
</organism>
<dbReference type="Proteomes" id="UP000318437">
    <property type="component" value="Unassembled WGS sequence"/>
</dbReference>
<keyword evidence="1" id="KW-0812">Transmembrane</keyword>
<dbReference type="Gene3D" id="3.30.700.10">
    <property type="entry name" value="Glycoprotein, Type 4 Pilin"/>
    <property type="match status" value="1"/>
</dbReference>
<evidence type="ECO:0000313" key="3">
    <source>
        <dbReference type="EMBL" id="TWU29722.1"/>
    </source>
</evidence>
<dbReference type="InterPro" id="IPR012902">
    <property type="entry name" value="N_methyl_site"/>
</dbReference>
<dbReference type="InterPro" id="IPR011453">
    <property type="entry name" value="DUF1559"/>
</dbReference>
<dbReference type="PANTHER" id="PTHR30093">
    <property type="entry name" value="GENERAL SECRETION PATHWAY PROTEIN G"/>
    <property type="match status" value="1"/>
</dbReference>
<dbReference type="RefSeq" id="WP_197530331.1">
    <property type="nucleotide sequence ID" value="NZ_SJPS01000001.1"/>
</dbReference>
<dbReference type="AlphaFoldDB" id="A0A5C6CYM0"/>
<gene>
    <name evidence="3" type="primary">xcpT_3</name>
    <name evidence="3" type="ORF">Pla144_05010</name>
</gene>
<evidence type="ECO:0000256" key="1">
    <source>
        <dbReference type="SAM" id="Phobius"/>
    </source>
</evidence>
<evidence type="ECO:0000259" key="2">
    <source>
        <dbReference type="Pfam" id="PF07596"/>
    </source>
</evidence>
<feature type="transmembrane region" description="Helical" evidence="1">
    <location>
        <begin position="12"/>
        <end position="36"/>
    </location>
</feature>
<accession>A0A5C6CYM0</accession>
<dbReference type="InterPro" id="IPR045584">
    <property type="entry name" value="Pilin-like"/>
</dbReference>
<proteinExistence type="predicted"/>
<sequence length="364" mass="39797">MRHSIYRRNNSAFTLVELLVVIAIIGTLVGLLLPAVQSAREAARSNTCKNNIKQLSLAMQTRETSIPSFPGYVNALGISQSRNMTRASWLVTVFPYLEQSQLFEQYSGGLVPDQLPQLENLICPSNPPSVQSEPNLSYVSNSGYLFAWNFGQSDGWENPADGVFFDQTRIADVTPTSGPAPSWVSVTDKRDTPVYAPRVSMSMAYIQSKGDGTSKTLMFSESLASLFYSYPSPLSSSSAKDDYESTPDRNFHFGFCWVQPNDVATNRELRINGSKEVPNYITFEDMNVLGDNPPLPDTANPVARPGIASSFHPGGVNVAFVGSQVSFISDQISPFVFAQLMTSNHKKSSLSGDATEPEPADGQF</sequence>
<reference evidence="3 4" key="1">
    <citation type="submission" date="2019-02" db="EMBL/GenBank/DDBJ databases">
        <title>Deep-cultivation of Planctomycetes and their phenomic and genomic characterization uncovers novel biology.</title>
        <authorList>
            <person name="Wiegand S."/>
            <person name="Jogler M."/>
            <person name="Boedeker C."/>
            <person name="Pinto D."/>
            <person name="Vollmers J."/>
            <person name="Rivas-Marin E."/>
            <person name="Kohn T."/>
            <person name="Peeters S.H."/>
            <person name="Heuer A."/>
            <person name="Rast P."/>
            <person name="Oberbeckmann S."/>
            <person name="Bunk B."/>
            <person name="Jeske O."/>
            <person name="Meyerdierks A."/>
            <person name="Storesund J.E."/>
            <person name="Kallscheuer N."/>
            <person name="Luecker S."/>
            <person name="Lage O.M."/>
            <person name="Pohl T."/>
            <person name="Merkel B.J."/>
            <person name="Hornburger P."/>
            <person name="Mueller R.-W."/>
            <person name="Bruemmer F."/>
            <person name="Labrenz M."/>
            <person name="Spormann A.M."/>
            <person name="Op Den Camp H."/>
            <person name="Overmann J."/>
            <person name="Amann R."/>
            <person name="Jetten M.S.M."/>
            <person name="Mascher T."/>
            <person name="Medema M.H."/>
            <person name="Devos D.P."/>
            <person name="Kaster A.-K."/>
            <person name="Ovreas L."/>
            <person name="Rohde M."/>
            <person name="Galperin M.Y."/>
            <person name="Jogler C."/>
        </authorList>
    </citation>
    <scope>NUCLEOTIDE SEQUENCE [LARGE SCALE GENOMIC DNA]</scope>
    <source>
        <strain evidence="3 4">Pla144</strain>
    </source>
</reference>
<keyword evidence="1" id="KW-1133">Transmembrane helix</keyword>